<name>A0A415QL59_9BACT</name>
<evidence type="ECO:0000313" key="2">
    <source>
        <dbReference type="Proteomes" id="UP000286038"/>
    </source>
</evidence>
<dbReference type="Pfam" id="PF13149">
    <property type="entry name" value="Mfa_like_1"/>
    <property type="match status" value="1"/>
</dbReference>
<comment type="caution">
    <text evidence="1">The sequence shown here is derived from an EMBL/GenBank/DDBJ whole genome shotgun (WGS) entry which is preliminary data.</text>
</comment>
<dbReference type="InterPro" id="IPR042278">
    <property type="entry name" value="Mfa-like_1_N"/>
</dbReference>
<dbReference type="EMBL" id="QRPV01000005">
    <property type="protein sequence ID" value="RHM44729.1"/>
    <property type="molecule type" value="Genomic_DNA"/>
</dbReference>
<organism evidence="1 2">
    <name type="scientific">Butyricimonas virosa</name>
    <dbReference type="NCBI Taxonomy" id="544645"/>
    <lineage>
        <taxon>Bacteria</taxon>
        <taxon>Pseudomonadati</taxon>
        <taxon>Bacteroidota</taxon>
        <taxon>Bacteroidia</taxon>
        <taxon>Bacteroidales</taxon>
        <taxon>Odoribacteraceae</taxon>
        <taxon>Butyricimonas</taxon>
    </lineage>
</organism>
<dbReference type="Proteomes" id="UP000286038">
    <property type="component" value="Unassembled WGS sequence"/>
</dbReference>
<gene>
    <name evidence="1" type="ORF">DWZ68_06305</name>
</gene>
<dbReference type="CDD" id="cd13120">
    <property type="entry name" value="BF2867_like_N"/>
    <property type="match status" value="1"/>
</dbReference>
<dbReference type="Gene3D" id="2.60.40.2620">
    <property type="entry name" value="Fimbrillin-like"/>
    <property type="match status" value="1"/>
</dbReference>
<accession>A0A415QL59</accession>
<sequence length="300" mass="33706">MHWRVFKTGIMKIKVYQYFAWFCLGLCTACYSGMPEYEGKVGQGKEVTFRISRFDETFSRATATNFEVGDSIGIYAVKHDATGGNSFPALFGNQAHNAKWVKTDEGWQPSSLWDKIVYPQDGAELDFYAYYPYSRDAIDPEAIAMGVKPDQRTVGGRNGSDWMVATNTIGVNEGEVELLFRHVMAAVEVEIRGGDVIMPNEKLEVQMTEVCLTNSHHLGTGMFVAENGTGTIDMWRLENATDMDSFTYRALLPAQTLGKGIPVFRCLQDGKIYIYRGEEIILERGNRTRFVFTLKSGSEL</sequence>
<reference evidence="1 2" key="1">
    <citation type="submission" date="2018-08" db="EMBL/GenBank/DDBJ databases">
        <title>A genome reference for cultivated species of the human gut microbiota.</title>
        <authorList>
            <person name="Zou Y."/>
            <person name="Xue W."/>
            <person name="Luo G."/>
        </authorList>
    </citation>
    <scope>NUCLEOTIDE SEQUENCE [LARGE SCALE GENOMIC DNA]</scope>
    <source>
        <strain evidence="1 2">AF34-33</strain>
    </source>
</reference>
<protein>
    <submittedName>
        <fullName evidence="1">Fimbrillin family protein</fullName>
    </submittedName>
</protein>
<evidence type="ECO:0000313" key="1">
    <source>
        <dbReference type="EMBL" id="RHM44729.1"/>
    </source>
</evidence>
<dbReference type="InterPro" id="IPR025049">
    <property type="entry name" value="Mfa-like_1"/>
</dbReference>
<dbReference type="AlphaFoldDB" id="A0A415QL59"/>
<proteinExistence type="predicted"/>